<dbReference type="AlphaFoldDB" id="A0A1U7NHX3"/>
<accession>A0A1U7NHX3</accession>
<organism evidence="1 2">
    <name type="scientific">Ileibacterium valens</name>
    <dbReference type="NCBI Taxonomy" id="1862668"/>
    <lineage>
        <taxon>Bacteria</taxon>
        <taxon>Bacillati</taxon>
        <taxon>Bacillota</taxon>
        <taxon>Erysipelotrichia</taxon>
        <taxon>Erysipelotrichales</taxon>
        <taxon>Erysipelotrichaceae</taxon>
        <taxon>Ileibacterium</taxon>
    </lineage>
</organism>
<dbReference type="GeneID" id="82202204"/>
<name>A0A1U7NHX3_9FIRM</name>
<proteinExistence type="predicted"/>
<dbReference type="EMBL" id="MPJW01000078">
    <property type="protein sequence ID" value="OLU41694.1"/>
    <property type="molecule type" value="Genomic_DNA"/>
</dbReference>
<protein>
    <submittedName>
        <fullName evidence="1">Uncharacterized protein</fullName>
    </submittedName>
</protein>
<evidence type="ECO:0000313" key="1">
    <source>
        <dbReference type="EMBL" id="OLU41694.1"/>
    </source>
</evidence>
<gene>
    <name evidence="1" type="ORF">BO222_03040</name>
</gene>
<dbReference type="RefSeq" id="WP_075818229.1">
    <property type="nucleotide sequence ID" value="NZ_CASUAI010000141.1"/>
</dbReference>
<sequence length="469" mass="51157">MAYWLGTTKTSYTLTEGITFGAGNNPTNNKWIVRAWFGSKYLELARDLPGNANTTVPLNWGSQKGNALMRVMGGSRSITTSKINAIMYDSGNWSDSGGNHQVFTMDLPNVTFTIPDDGLFNPKLSASFSLINALNGQWVQNKTTALITSTAEAAPGASIEGVANTFTADGDVWWGESVTKTTPITKAGTFQIKTETQDTRKLRKEIFTTINVLPYHSPRINTFTLQRCNSSGALDANGTYAKVTYNYEVKNISGNTATAVFQYLNGSTWTSIKTLTGSTGNSSFVTGNICPTNTETQFRVILTDKFESVTHTGSITPARAWMGFSQQGDAMVCGREYNPATDAGKTITARPFVAESHAYFDKKLIFNTAEAIKSLVDRLYPIGISLPFKEGVNPNTLFPGTTWQEMANVIESTITSGQCINNSDCNASNGGKVAMYQMDGTFASKWRFYLAPLNDTGTSIKTPWWLRTA</sequence>
<evidence type="ECO:0000313" key="2">
    <source>
        <dbReference type="Proteomes" id="UP000186341"/>
    </source>
</evidence>
<reference evidence="1 2" key="1">
    <citation type="submission" date="2016-11" db="EMBL/GenBank/DDBJ databases">
        <title>Description of two novel members of the family Erysipelotrichaceae: Ileibacterium lipovorans gen. nov., sp. nov. and Dubosiella newyorkensis, gen. nov., sp. nov.</title>
        <authorList>
            <person name="Cox L.M."/>
            <person name="Sohn J."/>
            <person name="Tyrrell K.L."/>
            <person name="Citron D.M."/>
            <person name="Lawson P.A."/>
            <person name="Patel N.B."/>
            <person name="Iizumi T."/>
            <person name="Perez-Perez G.I."/>
            <person name="Goldstein E.J."/>
            <person name="Blaser M.J."/>
        </authorList>
    </citation>
    <scope>NUCLEOTIDE SEQUENCE [LARGE SCALE GENOMIC DNA]</scope>
    <source>
        <strain evidence="1 2">NYU-BL-A3</strain>
    </source>
</reference>
<dbReference type="OrthoDB" id="1957869at2"/>
<dbReference type="Proteomes" id="UP000186341">
    <property type="component" value="Unassembled WGS sequence"/>
</dbReference>
<comment type="caution">
    <text evidence="1">The sequence shown here is derived from an EMBL/GenBank/DDBJ whole genome shotgun (WGS) entry which is preliminary data.</text>
</comment>
<keyword evidence="2" id="KW-1185">Reference proteome</keyword>